<comment type="caution">
    <text evidence="2">The sequence shown here is derived from an EMBL/GenBank/DDBJ whole genome shotgun (WGS) entry which is preliminary data.</text>
</comment>
<keyword evidence="3" id="KW-1185">Reference proteome</keyword>
<gene>
    <name evidence="2" type="ORF">BN9_104910</name>
</gene>
<dbReference type="AlphaFoldDB" id="A0A024GRK8"/>
<keyword evidence="1" id="KW-0175">Coiled coil</keyword>
<feature type="coiled-coil region" evidence="1">
    <location>
        <begin position="339"/>
        <end position="465"/>
    </location>
</feature>
<feature type="coiled-coil region" evidence="1">
    <location>
        <begin position="32"/>
        <end position="66"/>
    </location>
</feature>
<protein>
    <submittedName>
        <fullName evidence="2">Uncharacterized protein</fullName>
    </submittedName>
</protein>
<dbReference type="OrthoDB" id="311279at2759"/>
<dbReference type="EMBL" id="CAIX01000281">
    <property type="protein sequence ID" value="CCI49209.1"/>
    <property type="molecule type" value="Genomic_DNA"/>
</dbReference>
<evidence type="ECO:0000313" key="2">
    <source>
        <dbReference type="EMBL" id="CCI49209.1"/>
    </source>
</evidence>
<evidence type="ECO:0000313" key="3">
    <source>
        <dbReference type="Proteomes" id="UP000053237"/>
    </source>
</evidence>
<dbReference type="STRING" id="65357.A0A024GRK8"/>
<organism evidence="2 3">
    <name type="scientific">Albugo candida</name>
    <dbReference type="NCBI Taxonomy" id="65357"/>
    <lineage>
        <taxon>Eukaryota</taxon>
        <taxon>Sar</taxon>
        <taxon>Stramenopiles</taxon>
        <taxon>Oomycota</taxon>
        <taxon>Peronosporomycetes</taxon>
        <taxon>Albuginales</taxon>
        <taxon>Albuginaceae</taxon>
        <taxon>Albugo</taxon>
    </lineage>
</organism>
<name>A0A024GRK8_9STRA</name>
<feature type="coiled-coil region" evidence="1">
    <location>
        <begin position="215"/>
        <end position="281"/>
    </location>
</feature>
<reference evidence="2 3" key="1">
    <citation type="submission" date="2012-05" db="EMBL/GenBank/DDBJ databases">
        <title>Recombination and specialization in a pathogen metapopulation.</title>
        <authorList>
            <person name="Gardiner A."/>
            <person name="Kemen E."/>
            <person name="Schultz-Larsen T."/>
            <person name="MacLean D."/>
            <person name="Van Oosterhout C."/>
            <person name="Jones J.D.G."/>
        </authorList>
    </citation>
    <scope>NUCLEOTIDE SEQUENCE [LARGE SCALE GENOMIC DNA]</scope>
    <source>
        <strain evidence="2 3">Ac Nc2</strain>
    </source>
</reference>
<dbReference type="InParanoid" id="A0A024GRK8"/>
<feature type="coiled-coil region" evidence="1">
    <location>
        <begin position="508"/>
        <end position="616"/>
    </location>
</feature>
<dbReference type="Proteomes" id="UP000053237">
    <property type="component" value="Unassembled WGS sequence"/>
</dbReference>
<proteinExistence type="predicted"/>
<evidence type="ECO:0000256" key="1">
    <source>
        <dbReference type="SAM" id="Coils"/>
    </source>
</evidence>
<accession>A0A024GRK8</accession>
<sequence length="631" mass="74285">MAEDSSPSTRYATLLEQIVHLNTDLQKAVSLNQAIQLERDESREQSAKLSSELMRLHERYERMQKAFFQATEQKVEKSIEADRRHEELITKWKKQLESKAREFELLQSTFAPPKDLEQLRLEIQEELEGPQMQKMDSLRQEVENHRQAAFQYRRDYELLKSEYEQFATDQANEVESLQAAHDFQISDLKQQLKEGEEHCELSQLREAVKHSTSLRIQAEGEIKELLEELAGVREVNEKLQKREESDHLNREKLLVSVQARNVALELDFKAKERQLNKLQHDWDGLRIKFSETEAKLIEASINTDKQRDQIRQQEALLLSSHTSVSTRLREEQSAWERERLALQERVQLLTQRLQSAELTSQAAPNYNKTENSDEMYQLNLRLKTKEADLADSISQVQSMEKQVELILMKQDEIQQLQQKAEDVARQHSLKAGDLQKTIQQMETERERMMKQLQAAQEVSSKLKTECVSHRNKVKEVEYEYKTLQSTHRDTLQDLEEIKLESSQMDAKLGFLERDLTGLTEQLEEEKEAHKKDVREWQAFVLQQHKLKLLAAEHTSQSEAFKEDMKRAMKKIMHELNKTQRKRDAYKHKCLEAHSQCKRLSDDISSLESKIREMKQAHQLELRHLLEQIELT</sequence>